<dbReference type="OrthoDB" id="1517790at2759"/>
<dbReference type="PANTHER" id="PTHR37466">
    <property type="entry name" value="SLR1628 PROTEIN"/>
    <property type="match status" value="1"/>
</dbReference>
<accession>A0A0G4EVM9</accession>
<keyword evidence="2" id="KW-1185">Reference proteome</keyword>
<dbReference type="Pfam" id="PF09996">
    <property type="entry name" value="DUF2237"/>
    <property type="match status" value="1"/>
</dbReference>
<protein>
    <recommendedName>
        <fullName evidence="3">DUF2237 domain-containing protein</fullName>
    </recommendedName>
</protein>
<dbReference type="Gene3D" id="3.30.56.110">
    <property type="entry name" value="Protein of unknown function DUF2237"/>
    <property type="match status" value="1"/>
</dbReference>
<dbReference type="OMA" id="RNGCCDT"/>
<dbReference type="InParanoid" id="A0A0G4EVM9"/>
<sequence>MGTTNTGAKNVLGGQLECCCTSPMTGFHRDGFCNTGPMDIGRHVVCAQVTAEFLAYTRAQGNDLSTPHPPHFPGLRPGDRWCLCADRWAEALRAGVAPPIVLKATHENALRTIKLEDLMRYAIDAPEREPATN</sequence>
<dbReference type="VEuPathDB" id="CryptoDB:Vbra_8308"/>
<name>A0A0G4EVM9_VITBC</name>
<dbReference type="PhylomeDB" id="A0A0G4EVM9"/>
<evidence type="ECO:0000313" key="1">
    <source>
        <dbReference type="EMBL" id="CEM02349.1"/>
    </source>
</evidence>
<gene>
    <name evidence="1" type="ORF">Vbra_8308</name>
</gene>
<reference evidence="1 2" key="1">
    <citation type="submission" date="2014-11" db="EMBL/GenBank/DDBJ databases">
        <authorList>
            <person name="Zhu J."/>
            <person name="Qi W."/>
            <person name="Song R."/>
        </authorList>
    </citation>
    <scope>NUCLEOTIDE SEQUENCE [LARGE SCALE GENOMIC DNA]</scope>
</reference>
<dbReference type="STRING" id="1169540.A0A0G4EVM9"/>
<dbReference type="PANTHER" id="PTHR37466:SF1">
    <property type="entry name" value="SLR1628 PROTEIN"/>
    <property type="match status" value="1"/>
</dbReference>
<evidence type="ECO:0008006" key="3">
    <source>
        <dbReference type="Google" id="ProtNLM"/>
    </source>
</evidence>
<dbReference type="EMBL" id="CDMY01000324">
    <property type="protein sequence ID" value="CEM02349.1"/>
    <property type="molecule type" value="Genomic_DNA"/>
</dbReference>
<dbReference type="AlphaFoldDB" id="A0A0G4EVM9"/>
<dbReference type="Proteomes" id="UP000041254">
    <property type="component" value="Unassembled WGS sequence"/>
</dbReference>
<organism evidence="1 2">
    <name type="scientific">Vitrella brassicaformis (strain CCMP3155)</name>
    <dbReference type="NCBI Taxonomy" id="1169540"/>
    <lineage>
        <taxon>Eukaryota</taxon>
        <taxon>Sar</taxon>
        <taxon>Alveolata</taxon>
        <taxon>Colpodellida</taxon>
        <taxon>Vitrellaceae</taxon>
        <taxon>Vitrella</taxon>
    </lineage>
</organism>
<proteinExistence type="predicted"/>
<evidence type="ECO:0000313" key="2">
    <source>
        <dbReference type="Proteomes" id="UP000041254"/>
    </source>
</evidence>
<dbReference type="InterPro" id="IPR018714">
    <property type="entry name" value="DUF2237"/>
</dbReference>